<dbReference type="OrthoDB" id="9796623at2"/>
<dbReference type="GO" id="GO:0004497">
    <property type="term" value="F:monooxygenase activity"/>
    <property type="evidence" value="ECO:0007669"/>
    <property type="project" value="UniProtKB-KW"/>
</dbReference>
<dbReference type="InterPro" id="IPR010971">
    <property type="entry name" value="UbiH/COQ6"/>
</dbReference>
<protein>
    <submittedName>
        <fullName evidence="9">2-octaprenyl-6-methoxyphenol hydroxylase</fullName>
    </submittedName>
</protein>
<gene>
    <name evidence="9" type="ORF">SAMN04488095_2980</name>
</gene>
<dbReference type="STRING" id="390807.SAMN04488095_2980"/>
<sequence>MDFDTDIVIAGAGPAGLAAACVFGSEGYDVTLIDPAPPITGEDEPGADLRTTALLQPARDLLTRAGIWDRLGPAGTALWTMRIVDAAGDTTVTRDFEARDISDAPFGWNFPNWLLRHHMLARAEELPGVTLRFGRSVSGIFAREAGTRVTLDDGSRITARLLVACDGRDSPVRKMAGIDAKRVDYGQSAIVFACTHAAPHDDISTEIHNSGGPFTLVPLPDRGGQHRSAVVWMDIAAEQTRRMDLDPGRFTEEAQERSANVMGTLSLVSGRAIWPITSVLADRFTARRLALAAEAAHAMPPIGAQGLNTSLKDIALLQDLAARHPLGSLEMLEPYGQARRRDAALRMAGIDLLNRTSIAGIAPVQALRARGMAALHDLPPLRRAVMRLGLGATPKSASSDAPQANTT</sequence>
<evidence type="ECO:0000256" key="3">
    <source>
        <dbReference type="ARBA" id="ARBA00005349"/>
    </source>
</evidence>
<dbReference type="NCBIfam" id="TIGR01988">
    <property type="entry name" value="Ubi-OHases"/>
    <property type="match status" value="1"/>
</dbReference>
<dbReference type="InterPro" id="IPR002938">
    <property type="entry name" value="FAD-bd"/>
</dbReference>
<keyword evidence="4" id="KW-0285">Flavoprotein</keyword>
<evidence type="ECO:0000256" key="1">
    <source>
        <dbReference type="ARBA" id="ARBA00001974"/>
    </source>
</evidence>
<dbReference type="Gene3D" id="3.50.50.60">
    <property type="entry name" value="FAD/NAD(P)-binding domain"/>
    <property type="match status" value="2"/>
</dbReference>
<comment type="pathway">
    <text evidence="2">Cofactor biosynthesis; ubiquinone biosynthesis.</text>
</comment>
<dbReference type="InterPro" id="IPR051205">
    <property type="entry name" value="UbiH/COQ6_monooxygenase"/>
</dbReference>
<keyword evidence="7" id="KW-0503">Monooxygenase</keyword>
<proteinExistence type="inferred from homology"/>
<dbReference type="AlphaFoldDB" id="A0A1I3S4K6"/>
<dbReference type="UniPathway" id="UPA00232"/>
<dbReference type="Pfam" id="PF01494">
    <property type="entry name" value="FAD_binding_3"/>
    <property type="match status" value="1"/>
</dbReference>
<dbReference type="Proteomes" id="UP000199110">
    <property type="component" value="Unassembled WGS sequence"/>
</dbReference>
<dbReference type="GO" id="GO:0071949">
    <property type="term" value="F:FAD binding"/>
    <property type="evidence" value="ECO:0007669"/>
    <property type="project" value="InterPro"/>
</dbReference>
<evidence type="ECO:0000259" key="8">
    <source>
        <dbReference type="Pfam" id="PF01494"/>
    </source>
</evidence>
<dbReference type="SUPFAM" id="SSF51905">
    <property type="entry name" value="FAD/NAD(P)-binding domain"/>
    <property type="match status" value="1"/>
</dbReference>
<dbReference type="PANTHER" id="PTHR43876">
    <property type="entry name" value="UBIQUINONE BIOSYNTHESIS MONOOXYGENASE COQ6, MITOCHONDRIAL"/>
    <property type="match status" value="1"/>
</dbReference>
<evidence type="ECO:0000313" key="10">
    <source>
        <dbReference type="Proteomes" id="UP000199110"/>
    </source>
</evidence>
<dbReference type="InterPro" id="IPR036188">
    <property type="entry name" value="FAD/NAD-bd_sf"/>
</dbReference>
<evidence type="ECO:0000256" key="7">
    <source>
        <dbReference type="ARBA" id="ARBA00023033"/>
    </source>
</evidence>
<evidence type="ECO:0000256" key="2">
    <source>
        <dbReference type="ARBA" id="ARBA00004749"/>
    </source>
</evidence>
<evidence type="ECO:0000313" key="9">
    <source>
        <dbReference type="EMBL" id="SFJ52517.1"/>
    </source>
</evidence>
<organism evidence="9 10">
    <name type="scientific">Jannaschia pohangensis</name>
    <dbReference type="NCBI Taxonomy" id="390807"/>
    <lineage>
        <taxon>Bacteria</taxon>
        <taxon>Pseudomonadati</taxon>
        <taxon>Pseudomonadota</taxon>
        <taxon>Alphaproteobacteria</taxon>
        <taxon>Rhodobacterales</taxon>
        <taxon>Roseobacteraceae</taxon>
        <taxon>Jannaschia</taxon>
    </lineage>
</organism>
<dbReference type="GO" id="GO:0016705">
    <property type="term" value="F:oxidoreductase activity, acting on paired donors, with incorporation or reduction of molecular oxygen"/>
    <property type="evidence" value="ECO:0007669"/>
    <property type="project" value="InterPro"/>
</dbReference>
<reference evidence="9 10" key="1">
    <citation type="submission" date="2016-10" db="EMBL/GenBank/DDBJ databases">
        <authorList>
            <person name="de Groot N.N."/>
        </authorList>
    </citation>
    <scope>NUCLEOTIDE SEQUENCE [LARGE SCALE GENOMIC DNA]</scope>
    <source>
        <strain evidence="9 10">DSM 19073</strain>
    </source>
</reference>
<keyword evidence="5" id="KW-0274">FAD</keyword>
<dbReference type="PANTHER" id="PTHR43876:SF7">
    <property type="entry name" value="UBIQUINONE BIOSYNTHESIS MONOOXYGENASE COQ6, MITOCHONDRIAL"/>
    <property type="match status" value="1"/>
</dbReference>
<dbReference type="EMBL" id="FORA01000004">
    <property type="protein sequence ID" value="SFJ52517.1"/>
    <property type="molecule type" value="Genomic_DNA"/>
</dbReference>
<evidence type="ECO:0000256" key="5">
    <source>
        <dbReference type="ARBA" id="ARBA00022827"/>
    </source>
</evidence>
<feature type="domain" description="FAD-binding" evidence="8">
    <location>
        <begin position="4"/>
        <end position="342"/>
    </location>
</feature>
<comment type="similarity">
    <text evidence="3">Belongs to the UbiH/COQ6 family.</text>
</comment>
<comment type="cofactor">
    <cofactor evidence="1">
        <name>FAD</name>
        <dbReference type="ChEBI" id="CHEBI:57692"/>
    </cofactor>
</comment>
<keyword evidence="6" id="KW-0560">Oxidoreductase</keyword>
<name>A0A1I3S4K6_9RHOB</name>
<dbReference type="GO" id="GO:0006744">
    <property type="term" value="P:ubiquinone biosynthetic process"/>
    <property type="evidence" value="ECO:0007669"/>
    <property type="project" value="UniProtKB-UniPathway"/>
</dbReference>
<dbReference type="RefSeq" id="WP_092782511.1">
    <property type="nucleotide sequence ID" value="NZ_FORA01000004.1"/>
</dbReference>
<evidence type="ECO:0000256" key="6">
    <source>
        <dbReference type="ARBA" id="ARBA00023002"/>
    </source>
</evidence>
<dbReference type="PRINTS" id="PR00420">
    <property type="entry name" value="RNGMNOXGNASE"/>
</dbReference>
<evidence type="ECO:0000256" key="4">
    <source>
        <dbReference type="ARBA" id="ARBA00022630"/>
    </source>
</evidence>
<accession>A0A1I3S4K6</accession>
<keyword evidence="10" id="KW-1185">Reference proteome</keyword>